<reference evidence="1 2" key="1">
    <citation type="submission" date="2022-07" db="EMBL/GenBank/DDBJ databases">
        <title>Genome-wide signatures of adaptation to extreme environments.</title>
        <authorList>
            <person name="Cho C.H."/>
            <person name="Yoon H.S."/>
        </authorList>
    </citation>
    <scope>NUCLEOTIDE SEQUENCE [LARGE SCALE GENOMIC DNA]</scope>
    <source>
        <strain evidence="1 2">108.79 E11</strain>
    </source>
</reference>
<dbReference type="EMBL" id="JANCYU010000030">
    <property type="protein sequence ID" value="KAK4525447.1"/>
    <property type="molecule type" value="Genomic_DNA"/>
</dbReference>
<proteinExistence type="predicted"/>
<protein>
    <submittedName>
        <fullName evidence="1">Uncharacterized protein</fullName>
    </submittedName>
</protein>
<name>A0AAV9IDD9_9RHOD</name>
<dbReference type="AlphaFoldDB" id="A0AAV9IDD9"/>
<organism evidence="1 2">
    <name type="scientific">Galdieria yellowstonensis</name>
    <dbReference type="NCBI Taxonomy" id="3028027"/>
    <lineage>
        <taxon>Eukaryota</taxon>
        <taxon>Rhodophyta</taxon>
        <taxon>Bangiophyceae</taxon>
        <taxon>Galdieriales</taxon>
        <taxon>Galdieriaceae</taxon>
        <taxon>Galdieria</taxon>
    </lineage>
</organism>
<evidence type="ECO:0000313" key="1">
    <source>
        <dbReference type="EMBL" id="KAK4525447.1"/>
    </source>
</evidence>
<comment type="caution">
    <text evidence="1">The sequence shown here is derived from an EMBL/GenBank/DDBJ whole genome shotgun (WGS) entry which is preliminary data.</text>
</comment>
<gene>
    <name evidence="1" type="ORF">GAYE_SCF12G3355</name>
</gene>
<keyword evidence="2" id="KW-1185">Reference proteome</keyword>
<accession>A0AAV9IDD9</accession>
<sequence>MAFLWTVSTVSTCHKCLCCSQKRSRRNACLFLSPNTFWKVRYQATVQKIWANLDAFQQAVTGEWKGFEALFDPETGSAIEVPLTSLPDEFLDWNVKPLGYESWNSTVVRNHQLYRKHSRILPSVSFDADTVDLETEIYRYNLQEEEGFLFLADGSYSKGPVSFRDAKVGMPHIFEFCLVASSGAPMRYLFRFSVDIQRCKLWGDVQVFLEYRDGEFCDGNAIASGSGFTEGFSSDMPLSENLIQGEWYPKPVQYLYPSGYVDEQPHGPIVVDKFASLPRQLVLLPGNVYVKCNCSDEQSWNLEVGHVSTEGRWISFHRKYVDDRLILCFQRICCKA</sequence>
<evidence type="ECO:0000313" key="2">
    <source>
        <dbReference type="Proteomes" id="UP001300502"/>
    </source>
</evidence>
<dbReference type="Proteomes" id="UP001300502">
    <property type="component" value="Unassembled WGS sequence"/>
</dbReference>